<protein>
    <submittedName>
        <fullName evidence="1">Uncharacterized protein</fullName>
    </submittedName>
</protein>
<accession>A0ABN7M6R6</accession>
<gene>
    <name evidence="1" type="ORF">R69888_04644</name>
</gene>
<dbReference type="Proteomes" id="UP000672526">
    <property type="component" value="Unassembled WGS sequence"/>
</dbReference>
<reference evidence="1 2" key="1">
    <citation type="submission" date="2021-02" db="EMBL/GenBank/DDBJ databases">
        <authorList>
            <person name="Vanwijnsberghe S."/>
        </authorList>
    </citation>
    <scope>NUCLEOTIDE SEQUENCE [LARGE SCALE GENOMIC DNA]</scope>
    <source>
        <strain evidence="1 2">LMG 31837</strain>
    </source>
</reference>
<keyword evidence="2" id="KW-1185">Reference proteome</keyword>
<evidence type="ECO:0000313" key="2">
    <source>
        <dbReference type="Proteomes" id="UP000672526"/>
    </source>
</evidence>
<name>A0ABN7M6R6_9BURK</name>
<organism evidence="1 2">
    <name type="scientific">Paraburkholderia haematera</name>
    <dbReference type="NCBI Taxonomy" id="2793077"/>
    <lineage>
        <taxon>Bacteria</taxon>
        <taxon>Pseudomonadati</taxon>
        <taxon>Pseudomonadota</taxon>
        <taxon>Betaproteobacteria</taxon>
        <taxon>Burkholderiales</taxon>
        <taxon>Burkholderiaceae</taxon>
        <taxon>Paraburkholderia</taxon>
    </lineage>
</organism>
<evidence type="ECO:0000313" key="1">
    <source>
        <dbReference type="EMBL" id="CAE6788621.1"/>
    </source>
</evidence>
<proteinExistence type="predicted"/>
<sequence>MSQIVAFLSYLKFFISRLVSPFGQIIRYRFISI</sequence>
<comment type="caution">
    <text evidence="1">The sequence shown here is derived from an EMBL/GenBank/DDBJ whole genome shotgun (WGS) entry which is preliminary data.</text>
</comment>
<dbReference type="EMBL" id="CAJNBK010000015">
    <property type="protein sequence ID" value="CAE6788621.1"/>
    <property type="molecule type" value="Genomic_DNA"/>
</dbReference>